<evidence type="ECO:0000313" key="2">
    <source>
        <dbReference type="WBParaSite" id="nRc.2.0.1.t12780-RA"/>
    </source>
</evidence>
<sequence length="90" mass="10122">MQELCTTQGDERCITEESFKANYRWREVWGKQGPPVWRSKTSLAGRGMNCFSHVVETVCGWPGASRESMVTMFSAGQDASMIIKRPMKSG</sequence>
<proteinExistence type="predicted"/>
<dbReference type="AlphaFoldDB" id="A0A915IF39"/>
<evidence type="ECO:0000313" key="1">
    <source>
        <dbReference type="Proteomes" id="UP000887565"/>
    </source>
</evidence>
<accession>A0A915IF39</accession>
<dbReference type="WBParaSite" id="nRc.2.0.1.t12780-RA">
    <property type="protein sequence ID" value="nRc.2.0.1.t12780-RA"/>
    <property type="gene ID" value="nRc.2.0.1.g12780"/>
</dbReference>
<keyword evidence="1" id="KW-1185">Reference proteome</keyword>
<dbReference type="Proteomes" id="UP000887565">
    <property type="component" value="Unplaced"/>
</dbReference>
<protein>
    <submittedName>
        <fullName evidence="2">Uncharacterized protein</fullName>
    </submittedName>
</protein>
<name>A0A915IF39_ROMCU</name>
<organism evidence="1 2">
    <name type="scientific">Romanomermis culicivorax</name>
    <name type="common">Nematode worm</name>
    <dbReference type="NCBI Taxonomy" id="13658"/>
    <lineage>
        <taxon>Eukaryota</taxon>
        <taxon>Metazoa</taxon>
        <taxon>Ecdysozoa</taxon>
        <taxon>Nematoda</taxon>
        <taxon>Enoplea</taxon>
        <taxon>Dorylaimia</taxon>
        <taxon>Mermithida</taxon>
        <taxon>Mermithoidea</taxon>
        <taxon>Mermithidae</taxon>
        <taxon>Romanomermis</taxon>
    </lineage>
</organism>
<reference evidence="2" key="1">
    <citation type="submission" date="2022-11" db="UniProtKB">
        <authorList>
            <consortium name="WormBaseParasite"/>
        </authorList>
    </citation>
    <scope>IDENTIFICATION</scope>
</reference>